<reference evidence="1" key="1">
    <citation type="submission" date="2014-09" db="EMBL/GenBank/DDBJ databases">
        <authorList>
            <person name="Magalhaes I.L.F."/>
            <person name="Oliveira U."/>
            <person name="Santos F.R."/>
            <person name="Vidigal T.H.D.A."/>
            <person name="Brescovit A.D."/>
            <person name="Santos A.J."/>
        </authorList>
    </citation>
    <scope>NUCLEOTIDE SEQUENCE</scope>
    <source>
        <tissue evidence="1">Shoot tissue taken approximately 20 cm above the soil surface</tissue>
    </source>
</reference>
<proteinExistence type="predicted"/>
<accession>A0A0A9AHW0</accession>
<name>A0A0A9AHW0_ARUDO</name>
<sequence length="41" mass="4942">MYSNWDLLVWKKYIAHAFSLLEVKDGAIVPKYLISLYYLYI</sequence>
<organism evidence="1">
    <name type="scientific">Arundo donax</name>
    <name type="common">Giant reed</name>
    <name type="synonym">Donax arundinaceus</name>
    <dbReference type="NCBI Taxonomy" id="35708"/>
    <lineage>
        <taxon>Eukaryota</taxon>
        <taxon>Viridiplantae</taxon>
        <taxon>Streptophyta</taxon>
        <taxon>Embryophyta</taxon>
        <taxon>Tracheophyta</taxon>
        <taxon>Spermatophyta</taxon>
        <taxon>Magnoliopsida</taxon>
        <taxon>Liliopsida</taxon>
        <taxon>Poales</taxon>
        <taxon>Poaceae</taxon>
        <taxon>PACMAD clade</taxon>
        <taxon>Arundinoideae</taxon>
        <taxon>Arundineae</taxon>
        <taxon>Arundo</taxon>
    </lineage>
</organism>
<dbReference type="AlphaFoldDB" id="A0A0A9AHW0"/>
<dbReference type="EMBL" id="GBRH01246626">
    <property type="protein sequence ID" value="JAD51269.1"/>
    <property type="molecule type" value="Transcribed_RNA"/>
</dbReference>
<evidence type="ECO:0000313" key="1">
    <source>
        <dbReference type="EMBL" id="JAD51269.1"/>
    </source>
</evidence>
<protein>
    <submittedName>
        <fullName evidence="1">Uncharacterized protein</fullName>
    </submittedName>
</protein>
<reference evidence="1" key="2">
    <citation type="journal article" date="2015" name="Data Brief">
        <title>Shoot transcriptome of the giant reed, Arundo donax.</title>
        <authorList>
            <person name="Barrero R.A."/>
            <person name="Guerrero F.D."/>
            <person name="Moolhuijzen P."/>
            <person name="Goolsby J.A."/>
            <person name="Tidwell J."/>
            <person name="Bellgard S.E."/>
            <person name="Bellgard M.I."/>
        </authorList>
    </citation>
    <scope>NUCLEOTIDE SEQUENCE</scope>
    <source>
        <tissue evidence="1">Shoot tissue taken approximately 20 cm above the soil surface</tissue>
    </source>
</reference>